<comment type="caution">
    <text evidence="1">The sequence shown here is derived from an EMBL/GenBank/DDBJ whole genome shotgun (WGS) entry which is preliminary data.</text>
</comment>
<dbReference type="Gene3D" id="3.40.50.12780">
    <property type="entry name" value="N-terminal domain of ligase-like"/>
    <property type="match status" value="1"/>
</dbReference>
<dbReference type="EMBL" id="BARW01032580">
    <property type="protein sequence ID" value="GAJ14565.1"/>
    <property type="molecule type" value="Genomic_DNA"/>
</dbReference>
<organism evidence="1">
    <name type="scientific">marine sediment metagenome</name>
    <dbReference type="NCBI Taxonomy" id="412755"/>
    <lineage>
        <taxon>unclassified sequences</taxon>
        <taxon>metagenomes</taxon>
        <taxon>ecological metagenomes</taxon>
    </lineage>
</organism>
<sequence length="151" mass="17137">MSFEERMQQGFGLALSEGLDVCIALSSVAIAIGDRFSQRSNNTNIKALLKRPKATARLVRGLIKSKLAHHSLLPKDLWSLSGLITFGIDTSVYREKIKEMWGREPLEFHGSTETVFIATQTWDHQGMTFIPHLNFFEFIPEEESIKSREDP</sequence>
<gene>
    <name evidence="1" type="ORF">S12H4_51537</name>
</gene>
<protein>
    <submittedName>
        <fullName evidence="1">Uncharacterized protein</fullName>
    </submittedName>
</protein>
<dbReference type="InterPro" id="IPR042099">
    <property type="entry name" value="ANL_N_sf"/>
</dbReference>
<name>X1VVF5_9ZZZZ</name>
<dbReference type="AlphaFoldDB" id="X1VVF5"/>
<feature type="non-terminal residue" evidence="1">
    <location>
        <position position="151"/>
    </location>
</feature>
<accession>X1VVF5</accession>
<reference evidence="1" key="1">
    <citation type="journal article" date="2014" name="Front. Microbiol.">
        <title>High frequency of phylogenetically diverse reductive dehalogenase-homologous genes in deep subseafloor sedimentary metagenomes.</title>
        <authorList>
            <person name="Kawai M."/>
            <person name="Futagami T."/>
            <person name="Toyoda A."/>
            <person name="Takaki Y."/>
            <person name="Nishi S."/>
            <person name="Hori S."/>
            <person name="Arai W."/>
            <person name="Tsubouchi T."/>
            <person name="Morono Y."/>
            <person name="Uchiyama I."/>
            <person name="Ito T."/>
            <person name="Fujiyama A."/>
            <person name="Inagaki F."/>
            <person name="Takami H."/>
        </authorList>
    </citation>
    <scope>NUCLEOTIDE SEQUENCE</scope>
    <source>
        <strain evidence="1">Expedition CK06-06</strain>
    </source>
</reference>
<proteinExistence type="predicted"/>
<evidence type="ECO:0000313" key="1">
    <source>
        <dbReference type="EMBL" id="GAJ14565.1"/>
    </source>
</evidence>